<dbReference type="AlphaFoldDB" id="V4RDF7"/>
<feature type="transmembrane region" description="Helical" evidence="1">
    <location>
        <begin position="405"/>
        <end position="427"/>
    </location>
</feature>
<gene>
    <name evidence="2" type="ORF">ABENE_13775</name>
</gene>
<feature type="transmembrane region" description="Helical" evidence="1">
    <location>
        <begin position="52"/>
        <end position="69"/>
    </location>
</feature>
<feature type="transmembrane region" description="Helical" evidence="1">
    <location>
        <begin position="263"/>
        <end position="283"/>
    </location>
</feature>
<feature type="transmembrane region" description="Helical" evidence="1">
    <location>
        <begin position="81"/>
        <end position="99"/>
    </location>
</feature>
<dbReference type="PATRIC" id="fig|1121022.4.peg.2802"/>
<dbReference type="EMBL" id="AWGB01000029">
    <property type="protein sequence ID" value="ESQ89443.1"/>
    <property type="molecule type" value="Genomic_DNA"/>
</dbReference>
<comment type="caution">
    <text evidence="2">The sequence shown here is derived from an EMBL/GenBank/DDBJ whole genome shotgun (WGS) entry which is preliminary data.</text>
</comment>
<evidence type="ECO:0000313" key="3">
    <source>
        <dbReference type="Proteomes" id="UP000017837"/>
    </source>
</evidence>
<keyword evidence="1" id="KW-0812">Transmembrane</keyword>
<dbReference type="OrthoDB" id="7866388at2"/>
<dbReference type="eggNOG" id="ENOG5033C9C">
    <property type="taxonomic scope" value="Bacteria"/>
</dbReference>
<organism evidence="2 3">
    <name type="scientific">Asticcacaulis benevestitus DSM 16100 = ATCC BAA-896</name>
    <dbReference type="NCBI Taxonomy" id="1121022"/>
    <lineage>
        <taxon>Bacteria</taxon>
        <taxon>Pseudomonadati</taxon>
        <taxon>Pseudomonadota</taxon>
        <taxon>Alphaproteobacteria</taxon>
        <taxon>Caulobacterales</taxon>
        <taxon>Caulobacteraceae</taxon>
        <taxon>Asticcacaulis</taxon>
    </lineage>
</organism>
<name>V4RDF7_9CAUL</name>
<evidence type="ECO:0000313" key="2">
    <source>
        <dbReference type="EMBL" id="ESQ89443.1"/>
    </source>
</evidence>
<proteinExistence type="predicted"/>
<feature type="transmembrane region" description="Helical" evidence="1">
    <location>
        <begin position="201"/>
        <end position="218"/>
    </location>
</feature>
<protein>
    <submittedName>
        <fullName evidence="2">Uncharacterized protein</fullName>
    </submittedName>
</protein>
<evidence type="ECO:0000256" key="1">
    <source>
        <dbReference type="SAM" id="Phobius"/>
    </source>
</evidence>
<reference evidence="2 3" key="1">
    <citation type="journal article" date="2014" name="Nature">
        <title>Sequential evolution of bacterial morphology by co-option of a developmental regulator.</title>
        <authorList>
            <person name="Jiang C."/>
            <person name="Brown P.J."/>
            <person name="Ducret A."/>
            <person name="Brun Y.V."/>
        </authorList>
    </citation>
    <scope>NUCLEOTIDE SEQUENCE [LARGE SCALE GENOMIC DNA]</scope>
    <source>
        <strain evidence="2 3">DSM 16100</strain>
    </source>
</reference>
<dbReference type="RefSeq" id="WP_018082940.1">
    <property type="nucleotide sequence ID" value="NZ_AQWM01000021.1"/>
</dbReference>
<feature type="transmembrane region" description="Helical" evidence="1">
    <location>
        <begin position="21"/>
        <end position="40"/>
    </location>
</feature>
<sequence>MMPLQNKLLTSELSAPSGKAVRDFTPLLAQILVVLFIIGFQTRVSLYSGNTVILPMYISVLSGLSMLFLCRKKIGSRTLKAMGAIFALLIAELFINMAMGGDVLNLTKGVVQLSISIAASIGFALTLHLIPKDKAQRLFFTFWCMFIVLGAIELIPAVRSIYQFITDLIYAGTPRGIYASINRDIEIYGHYRPKVFSSEPSFLAATLSVLSILTLFTASKDKRSRPYLEYCIMAAVSFALVPSVSDFFYIAAASICYFWPQKALTRITVSLAISTLAIAIPIAQLNMPANLFEQHQKSGSFFGRITAGPIAGAQALVRRPIAGYGVGDSEATYPLMADVWANNGGYTRFPWYMGLRASDLMSNGFWWQWIFMGAIGGALFTGLIGLLLRSINVKNVVPIILGTWIIWYAGAAFVDIVSWSVFGILAFPSINSLTKRNPTGRRRRRYEFSPQSSRRVE</sequence>
<dbReference type="STRING" id="1121022.GCA_000376105_03270"/>
<feature type="transmembrane region" description="Helical" evidence="1">
    <location>
        <begin position="138"/>
        <end position="158"/>
    </location>
</feature>
<keyword evidence="1" id="KW-0472">Membrane</keyword>
<keyword evidence="1" id="KW-1133">Transmembrane helix</keyword>
<accession>V4RDF7</accession>
<feature type="transmembrane region" description="Helical" evidence="1">
    <location>
        <begin position="111"/>
        <end position="131"/>
    </location>
</feature>
<dbReference type="Proteomes" id="UP000017837">
    <property type="component" value="Unassembled WGS sequence"/>
</dbReference>
<keyword evidence="3" id="KW-1185">Reference proteome</keyword>
<feature type="transmembrane region" description="Helical" evidence="1">
    <location>
        <begin position="230"/>
        <end position="251"/>
    </location>
</feature>
<feature type="transmembrane region" description="Helical" evidence="1">
    <location>
        <begin position="365"/>
        <end position="385"/>
    </location>
</feature>